<feature type="transmembrane region" description="Helical" evidence="1">
    <location>
        <begin position="278"/>
        <end position="298"/>
    </location>
</feature>
<protein>
    <submittedName>
        <fullName evidence="2">Uncharacterized protein</fullName>
    </submittedName>
</protein>
<gene>
    <name evidence="2" type="ORF">Acr_00g0059440</name>
</gene>
<reference evidence="3" key="1">
    <citation type="submission" date="2019-07" db="EMBL/GenBank/DDBJ databases">
        <title>De Novo Assembly of kiwifruit Actinidia rufa.</title>
        <authorList>
            <person name="Sugita-Konishi S."/>
            <person name="Sato K."/>
            <person name="Mori E."/>
            <person name="Abe Y."/>
            <person name="Kisaki G."/>
            <person name="Hamano K."/>
            <person name="Suezawa K."/>
            <person name="Otani M."/>
            <person name="Fukuda T."/>
            <person name="Manabe T."/>
            <person name="Gomi K."/>
            <person name="Tabuchi M."/>
            <person name="Akimitsu K."/>
            <person name="Kataoka I."/>
        </authorList>
    </citation>
    <scope>NUCLEOTIDE SEQUENCE [LARGE SCALE GENOMIC DNA]</scope>
    <source>
        <strain evidence="3">cv. Fuchu</strain>
    </source>
</reference>
<evidence type="ECO:0000313" key="3">
    <source>
        <dbReference type="Proteomes" id="UP000585474"/>
    </source>
</evidence>
<accession>A0A7J0DN40</accession>
<proteinExistence type="predicted"/>
<keyword evidence="1" id="KW-0812">Transmembrane</keyword>
<organism evidence="2 3">
    <name type="scientific">Actinidia rufa</name>
    <dbReference type="NCBI Taxonomy" id="165716"/>
    <lineage>
        <taxon>Eukaryota</taxon>
        <taxon>Viridiplantae</taxon>
        <taxon>Streptophyta</taxon>
        <taxon>Embryophyta</taxon>
        <taxon>Tracheophyta</taxon>
        <taxon>Spermatophyta</taxon>
        <taxon>Magnoliopsida</taxon>
        <taxon>eudicotyledons</taxon>
        <taxon>Gunneridae</taxon>
        <taxon>Pentapetalae</taxon>
        <taxon>asterids</taxon>
        <taxon>Ericales</taxon>
        <taxon>Actinidiaceae</taxon>
        <taxon>Actinidia</taxon>
    </lineage>
</organism>
<keyword evidence="1" id="KW-1133">Transmembrane helix</keyword>
<keyword evidence="1" id="KW-0472">Membrane</keyword>
<comment type="caution">
    <text evidence="2">The sequence shown here is derived from an EMBL/GenBank/DDBJ whole genome shotgun (WGS) entry which is preliminary data.</text>
</comment>
<sequence length="332" mass="37540">MDLKKRKRGVTVKCGGSLPEVGYEMSFCLCIATREDASQPIEWYTLDMLSKRDKNKKEEEKQGEHLSQIPTPEHRGAHFTFHHKDRCRRRGNKPPPMLPLITELKKEHSEVEVKDRNLVEVESEGKWSPLAGTQSALGFEDLYAATIDDEQYSGKILVGSIPTGATFLYDVLDNLWASFGFIKFQCPFFSPPIVVGTTVSSIRFIRQDLYAYDFVKQTSLSMPIEYHKISQLICHTSSWDGDRMDPCLRHLGGDIFCLVWTGASASLHCTKLRVSTTGITGASVLSGILIILIHKIWFARLPTYPAFSKVSAQLLVLPMLVFHYFAFVKLFV</sequence>
<feature type="transmembrane region" description="Helical" evidence="1">
    <location>
        <begin position="310"/>
        <end position="331"/>
    </location>
</feature>
<dbReference type="OrthoDB" id="1547351at2759"/>
<dbReference type="Proteomes" id="UP000585474">
    <property type="component" value="Unassembled WGS sequence"/>
</dbReference>
<name>A0A7J0DN40_9ERIC</name>
<dbReference type="AlphaFoldDB" id="A0A7J0DN40"/>
<evidence type="ECO:0000313" key="2">
    <source>
        <dbReference type="EMBL" id="GFS38792.1"/>
    </source>
</evidence>
<keyword evidence="3" id="KW-1185">Reference proteome</keyword>
<evidence type="ECO:0000256" key="1">
    <source>
        <dbReference type="SAM" id="Phobius"/>
    </source>
</evidence>
<dbReference type="EMBL" id="BJWL01000316">
    <property type="protein sequence ID" value="GFS38792.1"/>
    <property type="molecule type" value="Genomic_DNA"/>
</dbReference>